<feature type="repeat" description="TPR" evidence="1">
    <location>
        <begin position="429"/>
        <end position="462"/>
    </location>
</feature>
<keyword evidence="1" id="KW-0802">TPR repeat</keyword>
<evidence type="ECO:0000313" key="5">
    <source>
        <dbReference type="Proteomes" id="UP001364224"/>
    </source>
</evidence>
<sequence length="520" mass="59063">MHIDIIETLPSLAKLEDNWNGVYDADDEAQIFLSWQWLNGWLSHLQRPWFILAAKAGESADLPYVAFLPLRLQNRIEKSDVVSDLRMAGNFAADYSGIICRPEAENKVIPAFARCIRQMNWARLNLENVRMSERRSRLLLACFPKANFNYTEVGRVNKVDGIDNSLCPYLTLPKDWNSYLESLSANTRQKIRRLLKQVDMPGEYRITVSTPETFAQDLKTLLGFWETKWRPRKGDRIESLVASNGAMLTRSFQSGMLYLPTFWHRDRPVAALATLVDPRKRAFLFYMTGRDETFDGPPSGVILHAFSIRHAIANGFSEYDFLRGNEPYKYSFGCAERKIRCTVLETRNGRNLGGGIDTRSIPEVLQLATELHRKGKSTDAEIGYRRILEVQPKHADALHRLGQLLAAKGDFAAAKRQFRILTTVRPDAAKAWQCLGQVCESLGQHEEALRQHLEFMRLQPDQPDGFVAVARCMAKLGRMAEINAAVLAAIEPASAPSVRKWRDWRPTPDRQTASEHSVSA</sequence>
<name>A0ABU8B601_9BRAD</name>
<dbReference type="Pfam" id="PF13480">
    <property type="entry name" value="Acetyltransf_6"/>
    <property type="match status" value="1"/>
</dbReference>
<dbReference type="Proteomes" id="UP001364224">
    <property type="component" value="Unassembled WGS sequence"/>
</dbReference>
<evidence type="ECO:0000256" key="2">
    <source>
        <dbReference type="SAM" id="MobiDB-lite"/>
    </source>
</evidence>
<evidence type="ECO:0000259" key="3">
    <source>
        <dbReference type="Pfam" id="PF13480"/>
    </source>
</evidence>
<feature type="domain" description="BioF2-like acetyltransferase" evidence="3">
    <location>
        <begin position="186"/>
        <end position="329"/>
    </location>
</feature>
<reference evidence="4 5" key="1">
    <citation type="submission" date="2024-02" db="EMBL/GenBank/DDBJ databases">
        <title>Adaptive strategies in a cosmopolitan and abundant soil bacterium.</title>
        <authorList>
            <person name="Carini P."/>
        </authorList>
    </citation>
    <scope>NUCLEOTIDE SEQUENCE [LARGE SCALE GENOMIC DNA]</scope>
    <source>
        <strain evidence="4 5">AZCC 1608</strain>
    </source>
</reference>
<feature type="compositionally biased region" description="Polar residues" evidence="2">
    <location>
        <begin position="509"/>
        <end position="520"/>
    </location>
</feature>
<protein>
    <submittedName>
        <fullName evidence="4">Tetratricopeptide (TPR) repeat protein</fullName>
    </submittedName>
</protein>
<dbReference type="InterPro" id="IPR038740">
    <property type="entry name" value="BioF2-like_GNAT_dom"/>
</dbReference>
<keyword evidence="5" id="KW-1185">Reference proteome</keyword>
<dbReference type="SUPFAM" id="SSF55729">
    <property type="entry name" value="Acyl-CoA N-acyltransferases (Nat)"/>
    <property type="match status" value="1"/>
</dbReference>
<dbReference type="InterPro" id="IPR016181">
    <property type="entry name" value="Acyl_CoA_acyltransferase"/>
</dbReference>
<dbReference type="InterPro" id="IPR019734">
    <property type="entry name" value="TPR_rpt"/>
</dbReference>
<dbReference type="SUPFAM" id="SSF48452">
    <property type="entry name" value="TPR-like"/>
    <property type="match status" value="1"/>
</dbReference>
<feature type="region of interest" description="Disordered" evidence="2">
    <location>
        <begin position="498"/>
        <end position="520"/>
    </location>
</feature>
<comment type="caution">
    <text evidence="4">The sequence shown here is derived from an EMBL/GenBank/DDBJ whole genome shotgun (WGS) entry which is preliminary data.</text>
</comment>
<evidence type="ECO:0000313" key="4">
    <source>
        <dbReference type="EMBL" id="MEH2553960.1"/>
    </source>
</evidence>
<dbReference type="InterPro" id="IPR052943">
    <property type="entry name" value="TMTC_O-mannosyl-trnsfr"/>
</dbReference>
<dbReference type="RefSeq" id="WP_334478551.1">
    <property type="nucleotide sequence ID" value="NZ_JAZHRV010000001.1"/>
</dbReference>
<evidence type="ECO:0000256" key="1">
    <source>
        <dbReference type="PROSITE-ProRule" id="PRU00339"/>
    </source>
</evidence>
<dbReference type="InterPro" id="IPR011990">
    <property type="entry name" value="TPR-like_helical_dom_sf"/>
</dbReference>
<accession>A0ABU8B601</accession>
<gene>
    <name evidence="4" type="ORF">V1286_001489</name>
</gene>
<dbReference type="Pfam" id="PF13432">
    <property type="entry name" value="TPR_16"/>
    <property type="match status" value="1"/>
</dbReference>
<dbReference type="SMART" id="SM00028">
    <property type="entry name" value="TPR"/>
    <property type="match status" value="3"/>
</dbReference>
<dbReference type="PROSITE" id="PS50005">
    <property type="entry name" value="TPR"/>
    <property type="match status" value="2"/>
</dbReference>
<proteinExistence type="predicted"/>
<dbReference type="PANTHER" id="PTHR44809:SF1">
    <property type="entry name" value="PROTEIN O-MANNOSYL-TRANSFERASE TMTC1"/>
    <property type="match status" value="1"/>
</dbReference>
<dbReference type="Gene3D" id="3.40.630.30">
    <property type="match status" value="1"/>
</dbReference>
<organism evidence="4 5">
    <name type="scientific">Bradyrhizobium algeriense</name>
    <dbReference type="NCBI Taxonomy" id="634784"/>
    <lineage>
        <taxon>Bacteria</taxon>
        <taxon>Pseudomonadati</taxon>
        <taxon>Pseudomonadota</taxon>
        <taxon>Alphaproteobacteria</taxon>
        <taxon>Hyphomicrobiales</taxon>
        <taxon>Nitrobacteraceae</taxon>
        <taxon>Bradyrhizobium</taxon>
    </lineage>
</organism>
<dbReference type="Gene3D" id="1.25.40.10">
    <property type="entry name" value="Tetratricopeptide repeat domain"/>
    <property type="match status" value="1"/>
</dbReference>
<dbReference type="PANTHER" id="PTHR44809">
    <property type="match status" value="1"/>
</dbReference>
<dbReference type="EMBL" id="JAZHRV010000001">
    <property type="protein sequence ID" value="MEH2553960.1"/>
    <property type="molecule type" value="Genomic_DNA"/>
</dbReference>
<feature type="repeat" description="TPR" evidence="1">
    <location>
        <begin position="395"/>
        <end position="428"/>
    </location>
</feature>